<keyword evidence="4" id="KW-1185">Reference proteome</keyword>
<dbReference type="InterPro" id="IPR013766">
    <property type="entry name" value="Thioredoxin_domain"/>
</dbReference>
<sequence length="198" mass="21149">MKKVLFLAIAATFSVAALANAPAGSQAPGFTVTDLTGKPVNLADYKGKTVVLEWHNFGCPFVQKHYKSGNMQSLQKKYGNDVVWLAVNSTNKGSSDWQDPPVVTKELNGFGAAPAKYLVDEPGTIGRAYGAKTTPHMYIIDPSGKVVYNGAIDDKRSTDVADVKVAKNYVVAALDELKAGKPVSTASTTPYGCTIKYK</sequence>
<dbReference type="CDD" id="cd02969">
    <property type="entry name" value="PRX_like1"/>
    <property type="match status" value="1"/>
</dbReference>
<dbReference type="InterPro" id="IPR013740">
    <property type="entry name" value="Redoxin"/>
</dbReference>
<keyword evidence="1" id="KW-0732">Signal</keyword>
<dbReference type="KEGG" id="uru:DSM104443_04076"/>
<evidence type="ECO:0000256" key="1">
    <source>
        <dbReference type="SAM" id="SignalP"/>
    </source>
</evidence>
<dbReference type="InterPro" id="IPR047262">
    <property type="entry name" value="PRX-like1"/>
</dbReference>
<dbReference type="SUPFAM" id="SSF52833">
    <property type="entry name" value="Thioredoxin-like"/>
    <property type="match status" value="1"/>
</dbReference>
<reference evidence="3 4" key="1">
    <citation type="submission" date="2020-04" db="EMBL/GenBank/DDBJ databases">
        <title>Usitatibacter rugosus gen. nov., sp. nov. and Usitatibacter palustris sp. nov., novel members of Usitatibacteraceae fam. nov. within the order Nitrosomonadales isolated from soil.</title>
        <authorList>
            <person name="Huber K.J."/>
            <person name="Neumann-Schaal M."/>
            <person name="Geppert A."/>
            <person name="Luckner M."/>
            <person name="Wanner G."/>
            <person name="Overmann J."/>
        </authorList>
    </citation>
    <scope>NUCLEOTIDE SEQUENCE [LARGE SCALE GENOMIC DNA]</scope>
    <source>
        <strain evidence="3 4">0125_3</strain>
    </source>
</reference>
<protein>
    <submittedName>
        <fullName evidence="3">Thiol-disulfide oxidoreductase ResA</fullName>
    </submittedName>
</protein>
<dbReference type="PANTHER" id="PTHR43640">
    <property type="entry name" value="OS07G0260300 PROTEIN"/>
    <property type="match status" value="1"/>
</dbReference>
<evidence type="ECO:0000259" key="2">
    <source>
        <dbReference type="PROSITE" id="PS51352"/>
    </source>
</evidence>
<evidence type="ECO:0000313" key="4">
    <source>
        <dbReference type="Proteomes" id="UP000501534"/>
    </source>
</evidence>
<dbReference type="PANTHER" id="PTHR43640:SF1">
    <property type="entry name" value="THIOREDOXIN-DEPENDENT PEROXIREDOXIN"/>
    <property type="match status" value="1"/>
</dbReference>
<feature type="chain" id="PRO_5027085188" evidence="1">
    <location>
        <begin position="20"/>
        <end position="198"/>
    </location>
</feature>
<name>A0A6M4H0W7_9PROT</name>
<accession>A0A6M4H0W7</accession>
<dbReference type="AlphaFoldDB" id="A0A6M4H0W7"/>
<dbReference type="InterPro" id="IPR036249">
    <property type="entry name" value="Thioredoxin-like_sf"/>
</dbReference>
<dbReference type="EMBL" id="CP053069">
    <property type="protein sequence ID" value="QJR12982.1"/>
    <property type="molecule type" value="Genomic_DNA"/>
</dbReference>
<dbReference type="RefSeq" id="WP_212756824.1">
    <property type="nucleotide sequence ID" value="NZ_CP053069.1"/>
</dbReference>
<organism evidence="3 4">
    <name type="scientific">Usitatibacter rugosus</name>
    <dbReference type="NCBI Taxonomy" id="2732067"/>
    <lineage>
        <taxon>Bacteria</taxon>
        <taxon>Pseudomonadati</taxon>
        <taxon>Pseudomonadota</taxon>
        <taxon>Betaproteobacteria</taxon>
        <taxon>Nitrosomonadales</taxon>
        <taxon>Usitatibacteraceae</taxon>
        <taxon>Usitatibacter</taxon>
    </lineage>
</organism>
<dbReference type="Gene3D" id="3.40.30.10">
    <property type="entry name" value="Glutaredoxin"/>
    <property type="match status" value="1"/>
</dbReference>
<dbReference type="GO" id="GO:0016491">
    <property type="term" value="F:oxidoreductase activity"/>
    <property type="evidence" value="ECO:0007669"/>
    <property type="project" value="InterPro"/>
</dbReference>
<dbReference type="Proteomes" id="UP000501534">
    <property type="component" value="Chromosome"/>
</dbReference>
<dbReference type="Pfam" id="PF08534">
    <property type="entry name" value="Redoxin"/>
    <property type="match status" value="1"/>
</dbReference>
<proteinExistence type="predicted"/>
<evidence type="ECO:0000313" key="3">
    <source>
        <dbReference type="EMBL" id="QJR12982.1"/>
    </source>
</evidence>
<dbReference type="PROSITE" id="PS51352">
    <property type="entry name" value="THIOREDOXIN_2"/>
    <property type="match status" value="1"/>
</dbReference>
<feature type="signal peptide" evidence="1">
    <location>
        <begin position="1"/>
        <end position="19"/>
    </location>
</feature>
<feature type="domain" description="Thioredoxin" evidence="2">
    <location>
        <begin position="21"/>
        <end position="179"/>
    </location>
</feature>
<gene>
    <name evidence="3" type="primary">resA_5</name>
    <name evidence="3" type="ORF">DSM104443_04076</name>
</gene>